<keyword evidence="2" id="KW-1185">Reference proteome</keyword>
<organism evidence="1 2">
    <name type="scientific">Corchorus olitorius</name>
    <dbReference type="NCBI Taxonomy" id="93759"/>
    <lineage>
        <taxon>Eukaryota</taxon>
        <taxon>Viridiplantae</taxon>
        <taxon>Streptophyta</taxon>
        <taxon>Embryophyta</taxon>
        <taxon>Tracheophyta</taxon>
        <taxon>Spermatophyta</taxon>
        <taxon>Magnoliopsida</taxon>
        <taxon>eudicotyledons</taxon>
        <taxon>Gunneridae</taxon>
        <taxon>Pentapetalae</taxon>
        <taxon>rosids</taxon>
        <taxon>malvids</taxon>
        <taxon>Malvales</taxon>
        <taxon>Malvaceae</taxon>
        <taxon>Grewioideae</taxon>
        <taxon>Apeibeae</taxon>
        <taxon>Corchorus</taxon>
    </lineage>
</organism>
<name>A0A1R3GD99_9ROSI</name>
<sequence length="73" mass="8194">MCMDIKDAQVSDCRDACNEGCRQLQGRGVVQANGWPIPKKQRIEMGKRKIGICWLIVACLAKKEQLPNFVSES</sequence>
<accession>A0A1R3GD99</accession>
<evidence type="ECO:0000313" key="2">
    <source>
        <dbReference type="Proteomes" id="UP000187203"/>
    </source>
</evidence>
<dbReference type="AlphaFoldDB" id="A0A1R3GD99"/>
<dbReference type="Proteomes" id="UP000187203">
    <property type="component" value="Unassembled WGS sequence"/>
</dbReference>
<evidence type="ECO:0000313" key="1">
    <source>
        <dbReference type="EMBL" id="OMO56036.1"/>
    </source>
</evidence>
<dbReference type="OrthoDB" id="10290210at2759"/>
<gene>
    <name evidence="1" type="ORF">COLO4_35811</name>
</gene>
<dbReference type="EMBL" id="AWUE01022799">
    <property type="protein sequence ID" value="OMO56036.1"/>
    <property type="molecule type" value="Genomic_DNA"/>
</dbReference>
<proteinExistence type="predicted"/>
<comment type="caution">
    <text evidence="1">The sequence shown here is derived from an EMBL/GenBank/DDBJ whole genome shotgun (WGS) entry which is preliminary data.</text>
</comment>
<reference evidence="2" key="1">
    <citation type="submission" date="2013-09" db="EMBL/GenBank/DDBJ databases">
        <title>Corchorus olitorius genome sequencing.</title>
        <authorList>
            <person name="Alam M."/>
            <person name="Haque M.S."/>
            <person name="Islam M.S."/>
            <person name="Emdad E.M."/>
            <person name="Islam M.M."/>
            <person name="Ahmed B."/>
            <person name="Halim A."/>
            <person name="Hossen Q.M.M."/>
            <person name="Hossain M.Z."/>
            <person name="Ahmed R."/>
            <person name="Khan M.M."/>
            <person name="Islam R."/>
            <person name="Rashid M.M."/>
            <person name="Khan S.A."/>
            <person name="Rahman M.S."/>
            <person name="Alam M."/>
            <person name="Yahiya A.S."/>
            <person name="Khan M.S."/>
            <person name="Azam M.S."/>
            <person name="Haque T."/>
            <person name="Lashkar M.Z.H."/>
            <person name="Akhand A.I."/>
            <person name="Morshed G."/>
            <person name="Roy S."/>
            <person name="Uddin K.S."/>
            <person name="Rabeya T."/>
            <person name="Hossain A.S."/>
            <person name="Chowdhury A."/>
            <person name="Snigdha A.R."/>
            <person name="Mortoza M.S."/>
            <person name="Matin S.A."/>
            <person name="Hoque S.M.E."/>
            <person name="Islam M.K."/>
            <person name="Roy D.K."/>
            <person name="Haider R."/>
            <person name="Moosa M.M."/>
            <person name="Elias S.M."/>
            <person name="Hasan A.M."/>
            <person name="Jahan S."/>
            <person name="Shafiuddin M."/>
            <person name="Mahmood N."/>
            <person name="Shommy N.S."/>
        </authorList>
    </citation>
    <scope>NUCLEOTIDE SEQUENCE [LARGE SCALE GENOMIC DNA]</scope>
    <source>
        <strain evidence="2">cv. O-4</strain>
    </source>
</reference>
<protein>
    <submittedName>
        <fullName evidence="1">Uncharacterized protein</fullName>
    </submittedName>
</protein>